<protein>
    <submittedName>
        <fullName evidence="17">Extended synaptotagmin</fullName>
    </submittedName>
</protein>
<dbReference type="PROSITE" id="PS51847">
    <property type="entry name" value="SMP"/>
    <property type="match status" value="1"/>
</dbReference>
<evidence type="ECO:0000259" key="16">
    <source>
        <dbReference type="PROSITE" id="PS51847"/>
    </source>
</evidence>
<keyword evidence="3" id="KW-0813">Transport</keyword>
<evidence type="ECO:0000256" key="1">
    <source>
        <dbReference type="ARBA" id="ARBA00004167"/>
    </source>
</evidence>
<dbReference type="InterPro" id="IPR039010">
    <property type="entry name" value="Synaptotagmin_SMP"/>
</dbReference>
<feature type="region of interest" description="Disordered" evidence="12">
    <location>
        <begin position="226"/>
        <end position="246"/>
    </location>
</feature>
<feature type="region of interest" description="Disordered" evidence="12">
    <location>
        <begin position="262"/>
        <end position="288"/>
    </location>
</feature>
<dbReference type="PROSITE" id="PS50003">
    <property type="entry name" value="PH_DOMAIN"/>
    <property type="match status" value="1"/>
</dbReference>
<keyword evidence="18" id="KW-1185">Reference proteome</keyword>
<dbReference type="AlphaFoldDB" id="A0A1W0A755"/>
<evidence type="ECO:0000256" key="5">
    <source>
        <dbReference type="ARBA" id="ARBA00022723"/>
    </source>
</evidence>
<evidence type="ECO:0000256" key="13">
    <source>
        <dbReference type="SAM" id="Phobius"/>
    </source>
</evidence>
<feature type="region of interest" description="Disordered" evidence="12">
    <location>
        <begin position="303"/>
        <end position="324"/>
    </location>
</feature>
<dbReference type="PANTHER" id="PTHR10774">
    <property type="entry name" value="EXTENDED SYNAPTOTAGMIN-RELATED"/>
    <property type="match status" value="1"/>
</dbReference>
<dbReference type="GO" id="GO:0005783">
    <property type="term" value="C:endoplasmic reticulum"/>
    <property type="evidence" value="ECO:0007669"/>
    <property type="project" value="TreeGrafter"/>
</dbReference>
<keyword evidence="5" id="KW-0479">Metal-binding</keyword>
<comment type="subcellular location">
    <subcellularLocation>
        <location evidence="1">Membrane</location>
        <topology evidence="1">Single-pass membrane protein</topology>
    </subcellularLocation>
</comment>
<dbReference type="InterPro" id="IPR031468">
    <property type="entry name" value="SMP_LBD"/>
</dbReference>
<feature type="region of interest" description="Disordered" evidence="12">
    <location>
        <begin position="1"/>
        <end position="49"/>
    </location>
</feature>
<comment type="caution">
    <text evidence="17">The sequence shown here is derived from an EMBL/GenBank/DDBJ whole genome shotgun (WGS) entry which is preliminary data.</text>
</comment>
<proteinExistence type="inferred from homology"/>
<dbReference type="Pfam" id="PF17047">
    <property type="entry name" value="SMP_LBD"/>
    <property type="match status" value="1"/>
</dbReference>
<dbReference type="GO" id="GO:0016020">
    <property type="term" value="C:membrane"/>
    <property type="evidence" value="ECO:0007669"/>
    <property type="project" value="UniProtKB-SubCell"/>
</dbReference>
<dbReference type="STRING" id="74557.A0A1W0A755"/>
<dbReference type="InterPro" id="IPR001849">
    <property type="entry name" value="PH_domain"/>
</dbReference>
<dbReference type="PANTHER" id="PTHR10774:SF190">
    <property type="entry name" value="C2 CALCIUM_LIPID-BINDING ENDONUCLEASE_EXONUCLEASE_PHOSPHATASE-RELATED"/>
    <property type="match status" value="1"/>
</dbReference>
<dbReference type="OrthoDB" id="1029639at2759"/>
<dbReference type="Proteomes" id="UP000243217">
    <property type="component" value="Unassembled WGS sequence"/>
</dbReference>
<evidence type="ECO:0000256" key="10">
    <source>
        <dbReference type="ARBA" id="ARBA00023121"/>
    </source>
</evidence>
<organism evidence="17 18">
    <name type="scientific">Thraustotheca clavata</name>
    <dbReference type="NCBI Taxonomy" id="74557"/>
    <lineage>
        <taxon>Eukaryota</taxon>
        <taxon>Sar</taxon>
        <taxon>Stramenopiles</taxon>
        <taxon>Oomycota</taxon>
        <taxon>Saprolegniomycetes</taxon>
        <taxon>Saprolegniales</taxon>
        <taxon>Achlyaceae</taxon>
        <taxon>Thraustotheca</taxon>
    </lineage>
</organism>
<feature type="transmembrane region" description="Helical" evidence="13">
    <location>
        <begin position="414"/>
        <end position="446"/>
    </location>
</feature>
<feature type="domain" description="SMP-LTD" evidence="16">
    <location>
        <begin position="490"/>
        <end position="681"/>
    </location>
</feature>
<keyword evidence="7" id="KW-0106">Calcium</keyword>
<feature type="domain" description="PH" evidence="14">
    <location>
        <begin position="78"/>
        <end position="194"/>
    </location>
</feature>
<dbReference type="PROSITE" id="PS50004">
    <property type="entry name" value="C2"/>
    <property type="match status" value="1"/>
</dbReference>
<comment type="similarity">
    <text evidence="2">Belongs to the synaptotagmin family.</text>
</comment>
<evidence type="ECO:0000256" key="3">
    <source>
        <dbReference type="ARBA" id="ARBA00022448"/>
    </source>
</evidence>
<dbReference type="EMBL" id="JNBS01000372">
    <property type="protein sequence ID" value="OQS06124.1"/>
    <property type="molecule type" value="Genomic_DNA"/>
</dbReference>
<evidence type="ECO:0000256" key="11">
    <source>
        <dbReference type="ARBA" id="ARBA00023136"/>
    </source>
</evidence>
<feature type="transmembrane region" description="Helical" evidence="13">
    <location>
        <begin position="386"/>
        <end position="407"/>
    </location>
</feature>
<dbReference type="GO" id="GO:0006869">
    <property type="term" value="P:lipid transport"/>
    <property type="evidence" value="ECO:0007669"/>
    <property type="project" value="UniProtKB-KW"/>
</dbReference>
<dbReference type="CDD" id="cd00030">
    <property type="entry name" value="C2"/>
    <property type="match status" value="1"/>
</dbReference>
<dbReference type="Pfam" id="PF00168">
    <property type="entry name" value="C2"/>
    <property type="match status" value="2"/>
</dbReference>
<dbReference type="SUPFAM" id="SSF49562">
    <property type="entry name" value="C2 domain (Calcium/lipid-binding domain, CaLB)"/>
    <property type="match status" value="2"/>
</dbReference>
<evidence type="ECO:0000256" key="8">
    <source>
        <dbReference type="ARBA" id="ARBA00022989"/>
    </source>
</evidence>
<keyword evidence="4 13" id="KW-0812">Transmembrane</keyword>
<sequence>MNEVRRSVEAKSCQERDDMKRMEKDESRGKRMEKGEGEKVRRGENKDGFKMPSFKAIFKEKIQEKTKEERNENKRLTHDVMEGFLRVYLKKHDKNVFFLGKSRYFVVVNAENPAIEIFTNEAKTSSIYILSLSKATMNYEPKYDNTVVDNTFHINAHAWTKYTTIHYRDQTFVFREDKPDKALAWVKCISRAILNASKHDGALGADIFRATLSQASYHVADDSCMGNESDLDEDDNLPLSRSSSNDEILVHPATDLPDDLWKNLNKLNPFSPTPKTQPGSTRPSPTNEVENAKVKLQFPTISTPTSPIEKITDTIPEDTPKATSPIITEDRNEMMRRRNFDKATHEKAAVALSPTPMHNFWSICHGRIWAVAASISHKSGGLITSFFTGWFELSILYPIALAGFFAAHQNSFPYWYLMVMFLIVHTSATAGCIHGVITIATVLLTWNYVAEKELLRKRIRAEAQQILLAEKTNYHNYPCIEFPSWVKFSDIERAEWLNKAIERSWPHIKVALRNSMMSCLNPLLDSNKPAFISALSLVNIDMGSLAPSFGGIKCIPMDDALSDDPCTEISWDAEVRYIAGEDQLAEIKVAHHVGAAARVRLKDTIIMGTMRITLRPMSVFWPGFSGISVSFISHPRIEFSLTAAKINVTNVPFVSEFLQTFIRDMIINNMVWPKVLDIPLWDPTSNFIDTPETPKELLPRNSIDRLGSMTSSFSVDDEGKQLQSFFGPGVISLNLSKLVALIEESCEVYCIISLQESDPKSPEKTSTLQTVSTPQKTHKTEIRRLEKDTACFDEKYEFFWEKTTRPIVQIEVWKHNHALPDEVLGTTTVDLSTLSPKRDHGLKIDVNLALATETQAQLHLHACRRLFYSSKTLTKSALGHRSTIEGLGIDICVGMLQVTLHHSVDLTTQESTPDIPAIYCILTCEKQSYTTSVLKQQKSVVWSEQFSYFVYSIEAATLTLELYEKGKNTACVGQLLTSVLELRKRLSNNTESIKETLPLRHGHAEYSHAFTLSFTWRQLMS</sequence>
<keyword evidence="9" id="KW-0445">Lipid transport</keyword>
<evidence type="ECO:0000259" key="15">
    <source>
        <dbReference type="PROSITE" id="PS50004"/>
    </source>
</evidence>
<dbReference type="InterPro" id="IPR011993">
    <property type="entry name" value="PH-like_dom_sf"/>
</dbReference>
<dbReference type="GO" id="GO:0046872">
    <property type="term" value="F:metal ion binding"/>
    <property type="evidence" value="ECO:0007669"/>
    <property type="project" value="UniProtKB-KW"/>
</dbReference>
<evidence type="ECO:0000256" key="2">
    <source>
        <dbReference type="ARBA" id="ARBA00006996"/>
    </source>
</evidence>
<feature type="domain" description="C2" evidence="15">
    <location>
        <begin position="727"/>
        <end position="844"/>
    </location>
</feature>
<evidence type="ECO:0000256" key="9">
    <source>
        <dbReference type="ARBA" id="ARBA00023055"/>
    </source>
</evidence>
<gene>
    <name evidence="17" type="ORF">THRCLA_01821</name>
</gene>
<dbReference type="Gene3D" id="2.30.29.30">
    <property type="entry name" value="Pleckstrin-homology domain (PH domain)/Phosphotyrosine-binding domain (PTB)"/>
    <property type="match status" value="1"/>
</dbReference>
<evidence type="ECO:0000256" key="4">
    <source>
        <dbReference type="ARBA" id="ARBA00022692"/>
    </source>
</evidence>
<evidence type="ECO:0000259" key="14">
    <source>
        <dbReference type="PROSITE" id="PS50003"/>
    </source>
</evidence>
<dbReference type="InterPro" id="IPR045050">
    <property type="entry name" value="Synaptotagmin_plant"/>
</dbReference>
<keyword evidence="10" id="KW-0446">Lipid-binding</keyword>
<keyword evidence="8 13" id="KW-1133">Transmembrane helix</keyword>
<dbReference type="InterPro" id="IPR000008">
    <property type="entry name" value="C2_dom"/>
</dbReference>
<name>A0A1W0A755_9STRA</name>
<dbReference type="SUPFAM" id="SSF50729">
    <property type="entry name" value="PH domain-like"/>
    <property type="match status" value="1"/>
</dbReference>
<evidence type="ECO:0000256" key="7">
    <source>
        <dbReference type="ARBA" id="ARBA00022837"/>
    </source>
</evidence>
<evidence type="ECO:0000256" key="6">
    <source>
        <dbReference type="ARBA" id="ARBA00022737"/>
    </source>
</evidence>
<evidence type="ECO:0000256" key="12">
    <source>
        <dbReference type="SAM" id="MobiDB-lite"/>
    </source>
</evidence>
<feature type="compositionally biased region" description="Polar residues" evidence="12">
    <location>
        <begin position="265"/>
        <end position="288"/>
    </location>
</feature>
<dbReference type="CDD" id="cd21677">
    <property type="entry name" value="SMP_SYT"/>
    <property type="match status" value="1"/>
</dbReference>
<dbReference type="Gene3D" id="2.60.40.150">
    <property type="entry name" value="C2 domain"/>
    <property type="match status" value="2"/>
</dbReference>
<dbReference type="SMART" id="SM00239">
    <property type="entry name" value="C2"/>
    <property type="match status" value="2"/>
</dbReference>
<dbReference type="GO" id="GO:0008289">
    <property type="term" value="F:lipid binding"/>
    <property type="evidence" value="ECO:0007669"/>
    <property type="project" value="UniProtKB-KW"/>
</dbReference>
<dbReference type="InterPro" id="IPR035892">
    <property type="entry name" value="C2_domain_sf"/>
</dbReference>
<evidence type="ECO:0000313" key="17">
    <source>
        <dbReference type="EMBL" id="OQS06124.1"/>
    </source>
</evidence>
<accession>A0A1W0A755</accession>
<reference evidence="17 18" key="1">
    <citation type="journal article" date="2014" name="Genome Biol. Evol.">
        <title>The secreted proteins of Achlya hypogyna and Thraustotheca clavata identify the ancestral oomycete secretome and reveal gene acquisitions by horizontal gene transfer.</title>
        <authorList>
            <person name="Misner I."/>
            <person name="Blouin N."/>
            <person name="Leonard G."/>
            <person name="Richards T.A."/>
            <person name="Lane C.E."/>
        </authorList>
    </citation>
    <scope>NUCLEOTIDE SEQUENCE [LARGE SCALE GENOMIC DNA]</scope>
    <source>
        <strain evidence="17 18">ATCC 34112</strain>
    </source>
</reference>
<evidence type="ECO:0000313" key="18">
    <source>
        <dbReference type="Proteomes" id="UP000243217"/>
    </source>
</evidence>
<keyword evidence="6" id="KW-0677">Repeat</keyword>
<keyword evidence="11 13" id="KW-0472">Membrane</keyword>